<dbReference type="GO" id="GO:0003690">
    <property type="term" value="F:double-stranded DNA binding"/>
    <property type="evidence" value="ECO:0007669"/>
    <property type="project" value="TreeGrafter"/>
</dbReference>
<dbReference type="AlphaFoldDB" id="A0A226NLP0"/>
<proteinExistence type="predicted"/>
<reference evidence="3 4" key="1">
    <citation type="submission" date="2016-07" db="EMBL/GenBank/DDBJ databases">
        <title>Disparate Historic Effective Population Sizes Predicted by Modern Levels of Genome Diversity for the Scaled Quail (Callipepla squamata) and the Northern Bobwhite (Colinus virginianus): Inferences from First and Second Generation Draft Genome Assemblies for Sympatric New World Quail.</title>
        <authorList>
            <person name="Oldeschulte D.L."/>
            <person name="Halley Y.A."/>
            <person name="Bhattarai E.K."/>
            <person name="Brashear W.A."/>
            <person name="Hill J."/>
            <person name="Metz R.P."/>
            <person name="Johnson C.D."/>
            <person name="Rollins D."/>
            <person name="Peterson M.J."/>
            <person name="Bickhart D.M."/>
            <person name="Decker J.E."/>
            <person name="Seabury C.M."/>
        </authorList>
    </citation>
    <scope>NUCLEOTIDE SEQUENCE [LARGE SCALE GENOMIC DNA]</scope>
    <source>
        <strain evidence="3 4">Texas</strain>
        <tissue evidence="3">Leg muscle</tissue>
    </source>
</reference>
<gene>
    <name evidence="3" type="ORF">ASZ78_000388</name>
</gene>
<dbReference type="STRING" id="9009.A0A226NLP0"/>
<dbReference type="GO" id="GO:0000711">
    <property type="term" value="P:meiotic DNA repair synthesis"/>
    <property type="evidence" value="ECO:0007669"/>
    <property type="project" value="TreeGrafter"/>
</dbReference>
<comment type="caution">
    <text evidence="3">The sequence shown here is derived from an EMBL/GenBank/DDBJ whole genome shotgun (WGS) entry which is preliminary data.</text>
</comment>
<dbReference type="GO" id="GO:0000801">
    <property type="term" value="C:central element"/>
    <property type="evidence" value="ECO:0007669"/>
    <property type="project" value="TreeGrafter"/>
</dbReference>
<dbReference type="GO" id="GO:0001673">
    <property type="term" value="C:male germ cell nucleus"/>
    <property type="evidence" value="ECO:0007669"/>
    <property type="project" value="TreeGrafter"/>
</dbReference>
<dbReference type="PANTHER" id="PTHR46918">
    <property type="entry name" value="SYNAPTONEMAL COMPLEX PROTEIN 1"/>
    <property type="match status" value="1"/>
</dbReference>
<keyword evidence="4" id="KW-1185">Reference proteome</keyword>
<evidence type="ECO:0000313" key="3">
    <source>
        <dbReference type="EMBL" id="OXB68451.1"/>
    </source>
</evidence>
<dbReference type="Pfam" id="PF05483">
    <property type="entry name" value="SCP-1"/>
    <property type="match status" value="3"/>
</dbReference>
<evidence type="ECO:0000256" key="2">
    <source>
        <dbReference type="SAM" id="MobiDB-lite"/>
    </source>
</evidence>
<dbReference type="Proteomes" id="UP000198323">
    <property type="component" value="Unassembled WGS sequence"/>
</dbReference>
<accession>A0A226NLP0</accession>
<evidence type="ECO:0008006" key="5">
    <source>
        <dbReference type="Google" id="ProtNLM"/>
    </source>
</evidence>
<dbReference type="PANTHER" id="PTHR46918:SF1">
    <property type="entry name" value="SYNAPTONEMAL COMPLEX PROTEIN 1"/>
    <property type="match status" value="1"/>
</dbReference>
<evidence type="ECO:0000256" key="1">
    <source>
        <dbReference type="SAM" id="Coils"/>
    </source>
</evidence>
<dbReference type="GO" id="GO:0051878">
    <property type="term" value="P:lateral element assembly"/>
    <property type="evidence" value="ECO:0007669"/>
    <property type="project" value="TreeGrafter"/>
</dbReference>
<feature type="coiled-coil region" evidence="1">
    <location>
        <begin position="540"/>
        <end position="685"/>
    </location>
</feature>
<dbReference type="GO" id="GO:0000802">
    <property type="term" value="C:transverse filament"/>
    <property type="evidence" value="ECO:0007669"/>
    <property type="project" value="TreeGrafter"/>
</dbReference>
<feature type="coiled-coil region" evidence="1">
    <location>
        <begin position="124"/>
        <end position="459"/>
    </location>
</feature>
<organism evidence="3 4">
    <name type="scientific">Callipepla squamata</name>
    <name type="common">Scaled quail</name>
    <dbReference type="NCBI Taxonomy" id="9009"/>
    <lineage>
        <taxon>Eukaryota</taxon>
        <taxon>Metazoa</taxon>
        <taxon>Chordata</taxon>
        <taxon>Craniata</taxon>
        <taxon>Vertebrata</taxon>
        <taxon>Euteleostomi</taxon>
        <taxon>Archelosauria</taxon>
        <taxon>Archosauria</taxon>
        <taxon>Dinosauria</taxon>
        <taxon>Saurischia</taxon>
        <taxon>Theropoda</taxon>
        <taxon>Coelurosauria</taxon>
        <taxon>Aves</taxon>
        <taxon>Neognathae</taxon>
        <taxon>Galloanserae</taxon>
        <taxon>Galliformes</taxon>
        <taxon>Odontophoridae</taxon>
        <taxon>Callipepla</taxon>
    </lineage>
</organism>
<sequence>MEKGKPFKLFVPPRLSGGQVSAVKPQTSARAAEPCQAFNKCPGDDFNLPFVMTTAASHDEITDADAISQQTKLCSEVDEENIETMNELYSKLYKEAEKIKRWKTAVESELKQKERKFQENRKIIEAQRKAIQELQASIVQHFENEKLSLKLEDEICENKDLLKENSASRHLCNLLKETCSHFTEKSTRYEHEREETRQLYEELNNSVERMIVAFDELRVQAENTKLEMCFKLKEAEEKMDNLEREHKLEISMKEKQVSILTVRCNEKDDVIRDIKTHLQESKNKIADLEEAKRREGEMLKESQLNQECLKAELEEAKISLQKTEATQKGLETELQSTMKALIQVTQEKETQMEECKEAKALHASVKEKFETSISNLKSLLQEEQNRLKKYEDDSKLLTLELTKKSAELEEMTKLKYDKEMQLEEVSETLGKAEELLAKKKDLEVTVENLQEREEEMKNILQVRELCVVSSVPIAALYCSLPMYIQNNVFLLQKEICDLKVQLTCLAEKEQSYSKQFTTLNADLEREAYDHFLFNHFQLKNEQLTVNINTLLLEKEQMAQENSDMATELKKLQESLEDQREKEENTKQLVEHLEEANGQLRQTKSIENEILKKERQLKMLENKLNNMKKQVENKTKCIEELQQENKVLKKKVTAESKKTSSYEGKVNKLELEMENMNKQHKATVDIYQKEIEAKGVTENNLLDEVEKMRLLADEAAIAQRETDIRCQHKITEMMALMEKHKCEYDKMVEEKDAELKLYKIKEQEQSSLKRALENELLYLKSELSSHKEQLKAEIENKENLAKELSQYMASATEKKDKKIQTHFSETPKPRLDPDSASINVKKILSPSDVPMKANTMESKKTSPPAFTQSPLVRRSLKTYTVKTPPVHRMQSESTGLISEQRKKQKVLLQLDAQSDSSEHSDLLKPTTSNLKAPGSALMLTTMRKVRETGWTAVSKMDRKRKIKEAEKLFT</sequence>
<feature type="compositionally biased region" description="Basic and acidic residues" evidence="2">
    <location>
        <begin position="811"/>
        <end position="832"/>
    </location>
</feature>
<keyword evidence="1" id="KW-0175">Coiled coil</keyword>
<dbReference type="GO" id="GO:0051026">
    <property type="term" value="P:chiasma assembly"/>
    <property type="evidence" value="ECO:0007669"/>
    <property type="project" value="TreeGrafter"/>
</dbReference>
<dbReference type="InterPro" id="IPR008827">
    <property type="entry name" value="SYCP1"/>
</dbReference>
<dbReference type="OrthoDB" id="10064612at2759"/>
<dbReference type="EMBL" id="MCFN01000014">
    <property type="protein sequence ID" value="OXB68451.1"/>
    <property type="molecule type" value="Genomic_DNA"/>
</dbReference>
<evidence type="ECO:0000313" key="4">
    <source>
        <dbReference type="Proteomes" id="UP000198323"/>
    </source>
</evidence>
<feature type="region of interest" description="Disordered" evidence="2">
    <location>
        <begin position="811"/>
        <end position="872"/>
    </location>
</feature>
<protein>
    <recommendedName>
        <fullName evidence="5">Synaptonemal complex protein 1</fullName>
    </recommendedName>
</protein>
<name>A0A226NLP0_CALSU</name>